<proteinExistence type="predicted"/>
<evidence type="ECO:0000313" key="1">
    <source>
        <dbReference type="EMBL" id="CAH1391767.1"/>
    </source>
</evidence>
<keyword evidence="2" id="KW-1185">Reference proteome</keyword>
<dbReference type="AlphaFoldDB" id="A0A9P0EAX4"/>
<dbReference type="Proteomes" id="UP001152798">
    <property type="component" value="Chromosome 1"/>
</dbReference>
<dbReference type="EMBL" id="OV725077">
    <property type="protein sequence ID" value="CAH1391767.1"/>
    <property type="molecule type" value="Genomic_DNA"/>
</dbReference>
<sequence length="138" mass="15613">MRGCCVVISGMMNWDIIPSDENYKGFGRGLTVGPTPTDSRPTFKMAVYTTSDYERSRYSGNGASLPDDYLFSYSSRPSKLLPICSTNGTLSSSGYFSSLYLFKDNVYSTSLNKDFQVVYKSFQDLWKLGKQIQLFRYS</sequence>
<evidence type="ECO:0000313" key="2">
    <source>
        <dbReference type="Proteomes" id="UP001152798"/>
    </source>
</evidence>
<reference evidence="1" key="1">
    <citation type="submission" date="2022-01" db="EMBL/GenBank/DDBJ databases">
        <authorList>
            <person name="King R."/>
        </authorList>
    </citation>
    <scope>NUCLEOTIDE SEQUENCE</scope>
</reference>
<gene>
    <name evidence="1" type="ORF">NEZAVI_LOCUS2707</name>
</gene>
<name>A0A9P0EAX4_NEZVI</name>
<accession>A0A9P0EAX4</accession>
<organism evidence="1 2">
    <name type="scientific">Nezara viridula</name>
    <name type="common">Southern green stink bug</name>
    <name type="synonym">Cimex viridulus</name>
    <dbReference type="NCBI Taxonomy" id="85310"/>
    <lineage>
        <taxon>Eukaryota</taxon>
        <taxon>Metazoa</taxon>
        <taxon>Ecdysozoa</taxon>
        <taxon>Arthropoda</taxon>
        <taxon>Hexapoda</taxon>
        <taxon>Insecta</taxon>
        <taxon>Pterygota</taxon>
        <taxon>Neoptera</taxon>
        <taxon>Paraneoptera</taxon>
        <taxon>Hemiptera</taxon>
        <taxon>Heteroptera</taxon>
        <taxon>Panheteroptera</taxon>
        <taxon>Pentatomomorpha</taxon>
        <taxon>Pentatomoidea</taxon>
        <taxon>Pentatomidae</taxon>
        <taxon>Pentatominae</taxon>
        <taxon>Nezara</taxon>
    </lineage>
</organism>
<protein>
    <submittedName>
        <fullName evidence="1">Uncharacterized protein</fullName>
    </submittedName>
</protein>